<dbReference type="Gene3D" id="3.30.930.10">
    <property type="entry name" value="Bira Bifunctional Protein, Domain 2"/>
    <property type="match status" value="1"/>
</dbReference>
<dbReference type="AlphaFoldDB" id="A0A2H2ZQT7"/>
<sequence length="156" mass="17117">MPSLALVYGGFRPLKAIHSSTLIRTFSQPLFAQSIRPRSTLSKIWVPTGGVSATEGETGHGKLIRAGFLRQAQSGVFQLLPLGLRVQDKIERLIDKHMQNLGKVSSSSNSSTATIDLIIDSVRSQEPQNLLFRPSQQKRYGAKVVAWTRSPQSSSD</sequence>
<evidence type="ECO:0000313" key="2">
    <source>
        <dbReference type="Proteomes" id="UP000219286"/>
    </source>
</evidence>
<reference evidence="1 2" key="1">
    <citation type="journal article" date="2015" name="Genome Announc.">
        <title>Genome sequence and annotation of Trichoderma parareesei, the ancestor of the cellulase producer Trichoderma reesei.</title>
        <authorList>
            <person name="Yang D."/>
            <person name="Pomraning K."/>
            <person name="Kopchinskiy A."/>
            <person name="Karimi Aghcheh R."/>
            <person name="Atanasova L."/>
            <person name="Chenthamara K."/>
            <person name="Baker S.E."/>
            <person name="Zhang R."/>
            <person name="Shen Q."/>
            <person name="Freitag M."/>
            <person name="Kubicek C.P."/>
            <person name="Druzhinina I.S."/>
        </authorList>
    </citation>
    <scope>NUCLEOTIDE SEQUENCE [LARGE SCALE GENOMIC DNA]</scope>
    <source>
        <strain evidence="1 2">CBS 125925</strain>
    </source>
</reference>
<organism evidence="1 2">
    <name type="scientific">Trichoderma parareesei</name>
    <name type="common">Filamentous fungus</name>
    <dbReference type="NCBI Taxonomy" id="858221"/>
    <lineage>
        <taxon>Eukaryota</taxon>
        <taxon>Fungi</taxon>
        <taxon>Dikarya</taxon>
        <taxon>Ascomycota</taxon>
        <taxon>Pezizomycotina</taxon>
        <taxon>Sordariomycetes</taxon>
        <taxon>Hypocreomycetidae</taxon>
        <taxon>Hypocreales</taxon>
        <taxon>Hypocreaceae</taxon>
        <taxon>Trichoderma</taxon>
    </lineage>
</organism>
<comment type="caution">
    <text evidence="1">The sequence shown here is derived from an EMBL/GenBank/DDBJ whole genome shotgun (WGS) entry which is preliminary data.</text>
</comment>
<keyword evidence="2" id="KW-1185">Reference proteome</keyword>
<gene>
    <name evidence="1" type="ORF">A9Z42_0079550</name>
</gene>
<dbReference type="Proteomes" id="UP000219286">
    <property type="component" value="Unassembled WGS sequence"/>
</dbReference>
<evidence type="ECO:0000313" key="1">
    <source>
        <dbReference type="EMBL" id="OTA07092.1"/>
    </source>
</evidence>
<dbReference type="InterPro" id="IPR045864">
    <property type="entry name" value="aa-tRNA-synth_II/BPL/LPL"/>
</dbReference>
<proteinExistence type="predicted"/>
<dbReference type="EMBL" id="LFMI01000749">
    <property type="protein sequence ID" value="OTA07092.1"/>
    <property type="molecule type" value="Genomic_DNA"/>
</dbReference>
<protein>
    <submittedName>
        <fullName evidence="1">Uncharacterized protein</fullName>
    </submittedName>
</protein>
<name>A0A2H2ZQT7_TRIPA</name>
<accession>A0A2H2ZQT7</accession>
<dbReference type="SUPFAM" id="SSF55681">
    <property type="entry name" value="Class II aaRS and biotin synthetases"/>
    <property type="match status" value="1"/>
</dbReference>